<dbReference type="HOGENOM" id="CLU_2493751_0_0_6"/>
<organism evidence="2 3">
    <name type="scientific">Kangiella geojedonensis</name>
    <dbReference type="NCBI Taxonomy" id="914150"/>
    <lineage>
        <taxon>Bacteria</taxon>
        <taxon>Pseudomonadati</taxon>
        <taxon>Pseudomonadota</taxon>
        <taxon>Gammaproteobacteria</taxon>
        <taxon>Kangiellales</taxon>
        <taxon>Kangiellaceae</taxon>
        <taxon>Kangiella</taxon>
    </lineage>
</organism>
<name>A0A0F6RCY4_9GAMM</name>
<protein>
    <submittedName>
        <fullName evidence="2">Uncharacterized protein</fullName>
    </submittedName>
</protein>
<keyword evidence="3" id="KW-1185">Reference proteome</keyword>
<gene>
    <name evidence="2" type="ORF">TQ33_1499</name>
</gene>
<sequence length="86" mass="9775">MISFMTVMSCANQQSQMAPPPSLEDKKIQPVCSAPPPPQNIWKLEPVLKEKGLITEDMTRPEKEQVIRDYINKKNSAYIKCVKGKK</sequence>
<accession>A0A0F6RCY4</accession>
<feature type="region of interest" description="Disordered" evidence="1">
    <location>
        <begin position="13"/>
        <end position="37"/>
    </location>
</feature>
<dbReference type="STRING" id="914150.TQ33_1499"/>
<evidence type="ECO:0000313" key="2">
    <source>
        <dbReference type="EMBL" id="AKE52446.1"/>
    </source>
</evidence>
<dbReference type="KEGG" id="kge:TQ33_1499"/>
<dbReference type="AlphaFoldDB" id="A0A0F6RCY4"/>
<evidence type="ECO:0000256" key="1">
    <source>
        <dbReference type="SAM" id="MobiDB-lite"/>
    </source>
</evidence>
<dbReference type="EMBL" id="CP010975">
    <property type="protein sequence ID" value="AKE52446.1"/>
    <property type="molecule type" value="Genomic_DNA"/>
</dbReference>
<dbReference type="Proteomes" id="UP000034071">
    <property type="component" value="Chromosome"/>
</dbReference>
<proteinExistence type="predicted"/>
<evidence type="ECO:0000313" key="3">
    <source>
        <dbReference type="Proteomes" id="UP000034071"/>
    </source>
</evidence>
<reference evidence="2 3" key="1">
    <citation type="submission" date="2015-02" db="EMBL/GenBank/DDBJ databases">
        <title>Complete genome sequence of Kangiella geojedonensis strain YCS-5T.</title>
        <authorList>
            <person name="Kim K.M."/>
        </authorList>
    </citation>
    <scope>NUCLEOTIDE SEQUENCE [LARGE SCALE GENOMIC DNA]</scope>
    <source>
        <strain evidence="2 3">YCS-5</strain>
    </source>
</reference>